<dbReference type="NCBIfam" id="TIGR02032">
    <property type="entry name" value="GG-red-SF"/>
    <property type="match status" value="1"/>
</dbReference>
<dbReference type="eggNOG" id="COG0644">
    <property type="taxonomic scope" value="Bacteria"/>
</dbReference>
<dbReference type="PRINTS" id="PR00420">
    <property type="entry name" value="RNGMNOXGNASE"/>
</dbReference>
<dbReference type="SUPFAM" id="SSF51905">
    <property type="entry name" value="FAD/NAD(P)-binding domain"/>
    <property type="match status" value="1"/>
</dbReference>
<reference evidence="2 3" key="1">
    <citation type="submission" date="2007-06" db="EMBL/GenBank/DDBJ databases">
        <authorList>
            <person name="Shimkets L."/>
            <person name="Ferriera S."/>
            <person name="Johnson J."/>
            <person name="Kravitz S."/>
            <person name="Beeson K."/>
            <person name="Sutton G."/>
            <person name="Rogers Y.-H."/>
            <person name="Friedman R."/>
            <person name="Frazier M."/>
            <person name="Venter J.C."/>
        </authorList>
    </citation>
    <scope>NUCLEOTIDE SEQUENCE [LARGE SCALE GENOMIC DNA]</scope>
    <source>
        <strain evidence="2 3">SIR-1</strain>
    </source>
</reference>
<sequence>MSSARHSDVLILGAGPAGCAAAYDLAAAGLSVRLLDKHEFPRPKPCAGGLTMRTVSALRYSITPVIERVADDWMLGLGMNEATRMGAWPAKPMPIVAMTVRSRLDAYCLEQTKAAAGVTFERNGKVRELARLGSEGGSEGGANEGWSLRTEDAHYTARYFIGADGANGVSAKLLGRAAGHHARDSFAAAVEAEVPIDDPLRFAMEMRLDYVPRGYAWIFPKGDHLNVGIYARGSVKGLKASLVEFVRARLDQTLETRDIVGWRVPVSGQDRAPRTDGAFLVGDAGGLAEPMFGEGIFYAIASGQAAAQTIAEVEAGRSAAAMASRFARLRAPIDRDLRAWTSFAEILDRNPARVHWALSLGSVRWGVMKSTMIGWTLTETLWRLFLLPVARMPRATRARLPALERGP</sequence>
<dbReference type="InterPro" id="IPR036188">
    <property type="entry name" value="FAD/NAD-bd_sf"/>
</dbReference>
<organism evidence="2 3">
    <name type="scientific">Plesiocystis pacifica SIR-1</name>
    <dbReference type="NCBI Taxonomy" id="391625"/>
    <lineage>
        <taxon>Bacteria</taxon>
        <taxon>Pseudomonadati</taxon>
        <taxon>Myxococcota</taxon>
        <taxon>Polyangia</taxon>
        <taxon>Nannocystales</taxon>
        <taxon>Nannocystaceae</taxon>
        <taxon>Plesiocystis</taxon>
    </lineage>
</organism>
<dbReference type="Pfam" id="PF01494">
    <property type="entry name" value="FAD_binding_3"/>
    <property type="match status" value="1"/>
</dbReference>
<name>A6GD06_9BACT</name>
<dbReference type="OrthoDB" id="9799983at2"/>
<gene>
    <name evidence="2" type="ORF">PPSIR1_42251</name>
</gene>
<dbReference type="STRING" id="391625.PPSIR1_42251"/>
<dbReference type="GO" id="GO:0016628">
    <property type="term" value="F:oxidoreductase activity, acting on the CH-CH group of donors, NAD or NADP as acceptor"/>
    <property type="evidence" value="ECO:0007669"/>
    <property type="project" value="InterPro"/>
</dbReference>
<keyword evidence="3" id="KW-1185">Reference proteome</keyword>
<evidence type="ECO:0000313" key="2">
    <source>
        <dbReference type="EMBL" id="EDM76244.1"/>
    </source>
</evidence>
<dbReference type="PANTHER" id="PTHR42685">
    <property type="entry name" value="GERANYLGERANYL DIPHOSPHATE REDUCTASE"/>
    <property type="match status" value="1"/>
</dbReference>
<dbReference type="PANTHER" id="PTHR42685:SF22">
    <property type="entry name" value="CONDITIONED MEDIUM FACTOR RECEPTOR 1"/>
    <property type="match status" value="1"/>
</dbReference>
<dbReference type="EMBL" id="ABCS01000069">
    <property type="protein sequence ID" value="EDM76244.1"/>
    <property type="molecule type" value="Genomic_DNA"/>
</dbReference>
<dbReference type="InterPro" id="IPR002938">
    <property type="entry name" value="FAD-bd"/>
</dbReference>
<dbReference type="InterPro" id="IPR011777">
    <property type="entry name" value="Geranylgeranyl_Rdtase_fam"/>
</dbReference>
<evidence type="ECO:0000259" key="1">
    <source>
        <dbReference type="Pfam" id="PF01494"/>
    </source>
</evidence>
<protein>
    <submittedName>
        <fullName evidence="2">Geranylgeranyl reductase</fullName>
    </submittedName>
</protein>
<dbReference type="AlphaFoldDB" id="A6GD06"/>
<dbReference type="InterPro" id="IPR050407">
    <property type="entry name" value="Geranylgeranyl_reductase"/>
</dbReference>
<dbReference type="RefSeq" id="WP_006974597.1">
    <property type="nucleotide sequence ID" value="NZ_ABCS01000069.1"/>
</dbReference>
<feature type="domain" description="FAD-binding" evidence="1">
    <location>
        <begin position="7"/>
        <end position="183"/>
    </location>
</feature>
<accession>A6GD06</accession>
<dbReference type="Gene3D" id="3.50.50.60">
    <property type="entry name" value="FAD/NAD(P)-binding domain"/>
    <property type="match status" value="1"/>
</dbReference>
<dbReference type="GO" id="GO:0071949">
    <property type="term" value="F:FAD binding"/>
    <property type="evidence" value="ECO:0007669"/>
    <property type="project" value="InterPro"/>
</dbReference>
<proteinExistence type="predicted"/>
<comment type="caution">
    <text evidence="2">The sequence shown here is derived from an EMBL/GenBank/DDBJ whole genome shotgun (WGS) entry which is preliminary data.</text>
</comment>
<evidence type="ECO:0000313" key="3">
    <source>
        <dbReference type="Proteomes" id="UP000005801"/>
    </source>
</evidence>
<dbReference type="Proteomes" id="UP000005801">
    <property type="component" value="Unassembled WGS sequence"/>
</dbReference>